<sequence>MDNFDEYKKQVTELVSKQSISTDPAFASGIEGAVEWLKKYFTDNGFVFERVDGYGHPIVIAKYTVSADKKTFFVYGHYDVQPANKEDGWDADPFVLTEKDGKLLGRGVVDNKGQFMIHLVSIIELIKAGKLTKNIVFVVEGDEETGGGGISKLFEERPELFKADQYIISDGEMPYKPVITASFRGTFNLTVKVTTAANNMHSGLYGGAAPSATVVASQLVARMYDDNNRLVLKGFYDKDLVPTVEELQLCKDMDGVKMKTLEQTGVKKWFLGKNNSFCEVVGFTTMIVPSGINGGYTGSGYSNIVPATAFIKLNTRLAANQSVETVQNMIRQYLVENTPDYATAEIVDVQSDNAPIKVDITSSMHKKAIALLEEVYGDKVLIDFCGATLPIVIDIKRVFGVDPVLISLANDDCNMHGVNENYDIRLIKKGLEFSERLFGG</sequence>
<gene>
    <name evidence="5" type="ORF">COX64_04370</name>
</gene>
<dbReference type="GO" id="GO:0006508">
    <property type="term" value="P:proteolysis"/>
    <property type="evidence" value="ECO:0007669"/>
    <property type="project" value="UniProtKB-KW"/>
</dbReference>
<dbReference type="InterPro" id="IPR011650">
    <property type="entry name" value="Peptidase_M20_dimer"/>
</dbReference>
<accession>A0A2M7W105</accession>
<protein>
    <recommendedName>
        <fullName evidence="4">Peptidase M20 dimerisation domain-containing protein</fullName>
    </recommendedName>
</protein>
<comment type="caution">
    <text evidence="5">The sequence shown here is derived from an EMBL/GenBank/DDBJ whole genome shotgun (WGS) entry which is preliminary data.</text>
</comment>
<dbReference type="AlphaFoldDB" id="A0A2M7W105"/>
<dbReference type="PANTHER" id="PTHR43270">
    <property type="entry name" value="BETA-ALA-HIS DIPEPTIDASE"/>
    <property type="match status" value="1"/>
</dbReference>
<evidence type="ECO:0000256" key="2">
    <source>
        <dbReference type="ARBA" id="ARBA00022723"/>
    </source>
</evidence>
<proteinExistence type="predicted"/>
<organism evidence="5 6">
    <name type="scientific">Candidatus Dojkabacteria bacterium CG_4_10_14_0_2_um_filter_Dojkabacteria_WS6_41_15</name>
    <dbReference type="NCBI Taxonomy" id="2014249"/>
    <lineage>
        <taxon>Bacteria</taxon>
        <taxon>Candidatus Dojkabacteria</taxon>
    </lineage>
</organism>
<evidence type="ECO:0000256" key="1">
    <source>
        <dbReference type="ARBA" id="ARBA00022670"/>
    </source>
</evidence>
<keyword evidence="1" id="KW-0645">Protease</keyword>
<dbReference type="InterPro" id="IPR051458">
    <property type="entry name" value="Cyt/Met_Dipeptidase"/>
</dbReference>
<dbReference type="Gene3D" id="3.40.630.10">
    <property type="entry name" value="Zn peptidases"/>
    <property type="match status" value="1"/>
</dbReference>
<evidence type="ECO:0000313" key="6">
    <source>
        <dbReference type="Proteomes" id="UP000228952"/>
    </source>
</evidence>
<dbReference type="EMBL" id="PFQB01000107">
    <property type="protein sequence ID" value="PJA12635.1"/>
    <property type="molecule type" value="Genomic_DNA"/>
</dbReference>
<dbReference type="GO" id="GO:0046872">
    <property type="term" value="F:metal ion binding"/>
    <property type="evidence" value="ECO:0007669"/>
    <property type="project" value="UniProtKB-KW"/>
</dbReference>
<evidence type="ECO:0000256" key="3">
    <source>
        <dbReference type="ARBA" id="ARBA00022801"/>
    </source>
</evidence>
<dbReference type="Pfam" id="PF07687">
    <property type="entry name" value="M20_dimer"/>
    <property type="match status" value="1"/>
</dbReference>
<dbReference type="SUPFAM" id="SSF53187">
    <property type="entry name" value="Zn-dependent exopeptidases"/>
    <property type="match status" value="1"/>
</dbReference>
<reference evidence="6" key="1">
    <citation type="submission" date="2017-09" db="EMBL/GenBank/DDBJ databases">
        <title>Depth-based differentiation of microbial function through sediment-hosted aquifers and enrichment of novel symbionts in the deep terrestrial subsurface.</title>
        <authorList>
            <person name="Probst A.J."/>
            <person name="Ladd B."/>
            <person name="Jarett J.K."/>
            <person name="Geller-Mcgrath D.E."/>
            <person name="Sieber C.M.K."/>
            <person name="Emerson J.B."/>
            <person name="Anantharaman K."/>
            <person name="Thomas B.C."/>
            <person name="Malmstrom R."/>
            <person name="Stieglmeier M."/>
            <person name="Klingl A."/>
            <person name="Woyke T."/>
            <person name="Ryan C.M."/>
            <person name="Banfield J.F."/>
        </authorList>
    </citation>
    <scope>NUCLEOTIDE SEQUENCE [LARGE SCALE GENOMIC DNA]</scope>
</reference>
<keyword evidence="2" id="KW-0479">Metal-binding</keyword>
<feature type="domain" description="Peptidase M20 dimerisation" evidence="4">
    <location>
        <begin position="189"/>
        <end position="341"/>
    </location>
</feature>
<dbReference type="Pfam" id="PF01546">
    <property type="entry name" value="Peptidase_M20"/>
    <property type="match status" value="1"/>
</dbReference>
<dbReference type="Gene3D" id="3.30.70.360">
    <property type="match status" value="1"/>
</dbReference>
<dbReference type="GO" id="GO:0008233">
    <property type="term" value="F:peptidase activity"/>
    <property type="evidence" value="ECO:0007669"/>
    <property type="project" value="UniProtKB-KW"/>
</dbReference>
<dbReference type="PANTHER" id="PTHR43270:SF12">
    <property type="entry name" value="SUCCINYL-DIAMINOPIMELATE DESUCCINYLASE"/>
    <property type="match status" value="1"/>
</dbReference>
<evidence type="ECO:0000313" key="5">
    <source>
        <dbReference type="EMBL" id="PJA12635.1"/>
    </source>
</evidence>
<evidence type="ECO:0000259" key="4">
    <source>
        <dbReference type="Pfam" id="PF07687"/>
    </source>
</evidence>
<dbReference type="InterPro" id="IPR002933">
    <property type="entry name" value="Peptidase_M20"/>
</dbReference>
<dbReference type="Proteomes" id="UP000228952">
    <property type="component" value="Unassembled WGS sequence"/>
</dbReference>
<keyword evidence="3" id="KW-0378">Hydrolase</keyword>
<name>A0A2M7W105_9BACT</name>